<evidence type="ECO:0000259" key="3">
    <source>
        <dbReference type="Pfam" id="PF01926"/>
    </source>
</evidence>
<dbReference type="InterPro" id="IPR027417">
    <property type="entry name" value="P-loop_NTPase"/>
</dbReference>
<dbReference type="SUPFAM" id="SSF52540">
    <property type="entry name" value="P-loop containing nucleoside triphosphate hydrolases"/>
    <property type="match status" value="1"/>
</dbReference>
<dbReference type="CDD" id="cd00882">
    <property type="entry name" value="Ras_like_GTPase"/>
    <property type="match status" value="1"/>
</dbReference>
<dbReference type="Pfam" id="PF01926">
    <property type="entry name" value="MMR_HSR1"/>
    <property type="match status" value="1"/>
</dbReference>
<organism evidence="4 5">
    <name type="scientific">Paramuricea clavata</name>
    <name type="common">Red gorgonian</name>
    <name type="synonym">Violescent sea-whip</name>
    <dbReference type="NCBI Taxonomy" id="317549"/>
    <lineage>
        <taxon>Eukaryota</taxon>
        <taxon>Metazoa</taxon>
        <taxon>Cnidaria</taxon>
        <taxon>Anthozoa</taxon>
        <taxon>Octocorallia</taxon>
        <taxon>Malacalcyonacea</taxon>
        <taxon>Plexauridae</taxon>
        <taxon>Paramuricea</taxon>
    </lineage>
</organism>
<keyword evidence="2" id="KW-1133">Transmembrane helix</keyword>
<dbReference type="Proteomes" id="UP001152795">
    <property type="component" value="Unassembled WGS sequence"/>
</dbReference>
<dbReference type="GO" id="GO:0005525">
    <property type="term" value="F:GTP binding"/>
    <property type="evidence" value="ECO:0007669"/>
    <property type="project" value="InterPro"/>
</dbReference>
<reference evidence="4" key="1">
    <citation type="submission" date="2020-04" db="EMBL/GenBank/DDBJ databases">
        <authorList>
            <person name="Alioto T."/>
            <person name="Alioto T."/>
            <person name="Gomez Garrido J."/>
        </authorList>
    </citation>
    <scope>NUCLEOTIDE SEQUENCE</scope>
    <source>
        <strain evidence="4">A484AB</strain>
    </source>
</reference>
<feature type="compositionally biased region" description="Basic and acidic residues" evidence="1">
    <location>
        <begin position="157"/>
        <end position="183"/>
    </location>
</feature>
<dbReference type="EMBL" id="CACRXK020008077">
    <property type="protein sequence ID" value="CAB4013928.1"/>
    <property type="molecule type" value="Genomic_DNA"/>
</dbReference>
<evidence type="ECO:0000313" key="4">
    <source>
        <dbReference type="EMBL" id="CAB4013928.1"/>
    </source>
</evidence>
<feature type="transmembrane region" description="Helical" evidence="2">
    <location>
        <begin position="48"/>
        <end position="69"/>
    </location>
</feature>
<dbReference type="OrthoDB" id="8954335at2759"/>
<proteinExistence type="predicted"/>
<accession>A0A7D9IQ85</accession>
<comment type="caution">
    <text evidence="4">The sequence shown here is derived from an EMBL/GenBank/DDBJ whole genome shotgun (WGS) entry which is preliminary data.</text>
</comment>
<protein>
    <submittedName>
        <fullName evidence="4">Signal recognition particle receptor beta subunit</fullName>
    </submittedName>
</protein>
<evidence type="ECO:0000256" key="1">
    <source>
        <dbReference type="SAM" id="MobiDB-lite"/>
    </source>
</evidence>
<dbReference type="InterPro" id="IPR006073">
    <property type="entry name" value="GTP-bd"/>
</dbReference>
<keyword evidence="4" id="KW-0675">Receptor</keyword>
<dbReference type="AlphaFoldDB" id="A0A7D9IQ85"/>
<keyword evidence="2" id="KW-0812">Transmembrane</keyword>
<evidence type="ECO:0000313" key="5">
    <source>
        <dbReference type="Proteomes" id="UP001152795"/>
    </source>
</evidence>
<keyword evidence="2" id="KW-0472">Membrane</keyword>
<name>A0A7D9IQ85_PARCT</name>
<gene>
    <name evidence="4" type="ORF">PACLA_8A025936</name>
</gene>
<feature type="region of interest" description="Disordered" evidence="1">
    <location>
        <begin position="155"/>
        <end position="183"/>
    </location>
</feature>
<feature type="domain" description="G" evidence="3">
    <location>
        <begin position="219"/>
        <end position="319"/>
    </location>
</feature>
<evidence type="ECO:0000256" key="2">
    <source>
        <dbReference type="SAM" id="Phobius"/>
    </source>
</evidence>
<dbReference type="Gene3D" id="3.40.50.300">
    <property type="entry name" value="P-loop containing nucleotide triphosphate hydrolases"/>
    <property type="match status" value="1"/>
</dbReference>
<keyword evidence="5" id="KW-1185">Reference proteome</keyword>
<sequence length="649" mass="72692">MSATDDKQIIRRSKIPKFAVPVDRLEATDVHTVTVIRHTFAHVSMQSFIQGLFNLLIFVVFLALLLKLWENAAKKLKFVVKREETGKLARIEIEAGNQVFNLLELSRSPLKFDDDTILCMHREGEDDDVSEVTDLNEIANPKTIWIVKEKMTHKKPMKNESTRRRMKGSESRHSDRYARQPTKQEKLLKKLKIQAMSNDTEQGDGISTKRGNFQDAEYVVLLGDVGSGKSTVVEKLTGEKGRSSDASISFTRTSEAFCVPDGSLIISDTPGSNAMDDELEHNVWIAAAFNYKPVSRLFIVVKAEDRKDTVIDNISKYANRFLEPAEMDVLGVLVTHLDKVKWTAEELVPDVERKLGIDTVVFSSMDTTAEILLSNILTTCTKKHNLTVDGENFFKFFKLHNNHMKILRCTNDEIKRFSAMKKNFDEAIQGFTGKDRVDLFFEFQAYMADEIVQAQKRLANKNNFTFYGDGAANEAGHVANMVNQLRTILYDVRAECVGFQSEHGVSELRKCPHCGLIWTKVEGCDGSTTCGNRPNNVNNIRNSAFSVLATFSFEWIGNKLNITKAGNKNVNSQKSSSSEFAGCGKTITWNEMATVAVPDEFSETVKICTSDIKMLPPVASGFQKDLSNLLQTAAGAMKLSTKTKEPSPV</sequence>